<reference evidence="1" key="2">
    <citation type="submission" date="2021-04" db="EMBL/GenBank/DDBJ databases">
        <authorList>
            <person name="Gilroy R."/>
        </authorList>
    </citation>
    <scope>NUCLEOTIDE SEQUENCE</scope>
    <source>
        <strain evidence="1">ChiW19-6364</strain>
    </source>
</reference>
<dbReference type="Proteomes" id="UP000823850">
    <property type="component" value="Unassembled WGS sequence"/>
</dbReference>
<name>A0A9D2RBD1_9FIRM</name>
<dbReference type="InterPro" id="IPR014997">
    <property type="entry name" value="DUF1847"/>
</dbReference>
<evidence type="ECO:0000313" key="1">
    <source>
        <dbReference type="EMBL" id="HJD40829.1"/>
    </source>
</evidence>
<evidence type="ECO:0000313" key="2">
    <source>
        <dbReference type="Proteomes" id="UP000823850"/>
    </source>
</evidence>
<sequence>MLTAEWSTERYEEEDNRRIMQTAAEVEYEGYLRWCRVRETIEFASRMGFHKIGIACKAGAVPKTEMGIDKKCCEIGVNSCNPILQAELLNKEKTQMNIVMGLCVGHDSLFYKYSDAIVTTLVTKDRVTGHNPAAALYTANSYYHDKLYQNKKQTDE</sequence>
<dbReference type="AlphaFoldDB" id="A0A9D2RBD1"/>
<protein>
    <submittedName>
        <fullName evidence="1">DUF1847 domain-containing protein</fullName>
    </submittedName>
</protein>
<dbReference type="EMBL" id="DWUX01000216">
    <property type="protein sequence ID" value="HJD40829.1"/>
    <property type="molecule type" value="Genomic_DNA"/>
</dbReference>
<dbReference type="Pfam" id="PF08901">
    <property type="entry name" value="DUF1847"/>
    <property type="match status" value="1"/>
</dbReference>
<gene>
    <name evidence="1" type="ORF">H9913_12485</name>
</gene>
<accession>A0A9D2RBD1</accession>
<reference evidence="1" key="1">
    <citation type="journal article" date="2021" name="PeerJ">
        <title>Extensive microbial diversity within the chicken gut microbiome revealed by metagenomics and culture.</title>
        <authorList>
            <person name="Gilroy R."/>
            <person name="Ravi A."/>
            <person name="Getino M."/>
            <person name="Pursley I."/>
            <person name="Horton D.L."/>
            <person name="Alikhan N.F."/>
            <person name="Baker D."/>
            <person name="Gharbi K."/>
            <person name="Hall N."/>
            <person name="Watson M."/>
            <person name="Adriaenssens E.M."/>
            <person name="Foster-Nyarko E."/>
            <person name="Jarju S."/>
            <person name="Secka A."/>
            <person name="Antonio M."/>
            <person name="Oren A."/>
            <person name="Chaudhuri R.R."/>
            <person name="La Ragione R."/>
            <person name="Hildebrand F."/>
            <person name="Pallen M.J."/>
        </authorList>
    </citation>
    <scope>NUCLEOTIDE SEQUENCE</scope>
    <source>
        <strain evidence="1">ChiW19-6364</strain>
    </source>
</reference>
<comment type="caution">
    <text evidence="1">The sequence shown here is derived from an EMBL/GenBank/DDBJ whole genome shotgun (WGS) entry which is preliminary data.</text>
</comment>
<organism evidence="1 2">
    <name type="scientific">Candidatus Blautia stercoripullorum</name>
    <dbReference type="NCBI Taxonomy" id="2838502"/>
    <lineage>
        <taxon>Bacteria</taxon>
        <taxon>Bacillati</taxon>
        <taxon>Bacillota</taxon>
        <taxon>Clostridia</taxon>
        <taxon>Lachnospirales</taxon>
        <taxon>Lachnospiraceae</taxon>
        <taxon>Blautia</taxon>
    </lineage>
</organism>
<proteinExistence type="predicted"/>